<protein>
    <submittedName>
        <fullName evidence="2">Co-chaperonin GroES</fullName>
    </submittedName>
</protein>
<sequence length="139" mass="15152">MATTSENAIAEAFPAADAGVQPFGSRVLVQIRTPKTKTAGGLILHSESRDTEKWNTQVAKVISIGPLAFKNRNTMDSWPEGSWCRPGDFVRVPKYGGDRWEVPLGMKDGNNESAMFVIFNDLDIIGQVTGDPLAIKAFI</sequence>
<dbReference type="Pfam" id="PF00166">
    <property type="entry name" value="Cpn10"/>
    <property type="match status" value="1"/>
</dbReference>
<evidence type="ECO:0000313" key="2">
    <source>
        <dbReference type="EMBL" id="ASN63272.1"/>
    </source>
</evidence>
<proteinExistence type="predicted"/>
<organism evidence="2">
    <name type="scientific">uncultured virus</name>
    <dbReference type="NCBI Taxonomy" id="340016"/>
    <lineage>
        <taxon>Viruses</taxon>
        <taxon>environmental samples</taxon>
    </lineage>
</organism>
<dbReference type="EMBL" id="KU970678">
    <property type="protein sequence ID" value="ASN63272.1"/>
    <property type="molecule type" value="Genomic_DNA"/>
</dbReference>
<keyword evidence="1" id="KW-0143">Chaperone</keyword>
<gene>
    <name evidence="2" type="primary">groES</name>
</gene>
<dbReference type="Gene3D" id="2.30.33.40">
    <property type="entry name" value="GroES chaperonin"/>
    <property type="match status" value="1"/>
</dbReference>
<evidence type="ECO:0000256" key="1">
    <source>
        <dbReference type="ARBA" id="ARBA00023186"/>
    </source>
</evidence>
<dbReference type="SMART" id="SM00883">
    <property type="entry name" value="Cpn10"/>
    <property type="match status" value="1"/>
</dbReference>
<accession>A0A221S2W8</accession>
<dbReference type="GO" id="GO:0005524">
    <property type="term" value="F:ATP binding"/>
    <property type="evidence" value="ECO:0007669"/>
    <property type="project" value="InterPro"/>
</dbReference>
<dbReference type="GO" id="GO:0044183">
    <property type="term" value="F:protein folding chaperone"/>
    <property type="evidence" value="ECO:0007669"/>
    <property type="project" value="InterPro"/>
</dbReference>
<dbReference type="InterPro" id="IPR037124">
    <property type="entry name" value="Chaperonin_GroES_sf"/>
</dbReference>
<dbReference type="InterPro" id="IPR011032">
    <property type="entry name" value="GroES-like_sf"/>
</dbReference>
<dbReference type="InterPro" id="IPR020818">
    <property type="entry name" value="Chaperonin_GroES"/>
</dbReference>
<name>A0A221S2W8_9VIRU</name>
<reference evidence="2" key="1">
    <citation type="submission" date="2016-03" db="EMBL/GenBank/DDBJ databases">
        <title>Novel chaperonins are prevalent in the virioplankton and link to viral biology and ecology.</title>
        <authorList>
            <person name="Marine R.L."/>
            <person name="Nasko D.J."/>
            <person name="Polson S.W."/>
            <person name="Wommack K.E."/>
        </authorList>
    </citation>
    <scope>NUCLEOTIDE SEQUENCE</scope>
</reference>
<dbReference type="CDD" id="cd00320">
    <property type="entry name" value="cpn10"/>
    <property type="match status" value="1"/>
</dbReference>
<dbReference type="SUPFAM" id="SSF50129">
    <property type="entry name" value="GroES-like"/>
    <property type="match status" value="1"/>
</dbReference>